<gene>
    <name evidence="1" type="ORF">BJY26_001587</name>
</gene>
<comment type="caution">
    <text evidence="1">The sequence shown here is derived from an EMBL/GenBank/DDBJ whole genome shotgun (WGS) entry which is preliminary data.</text>
</comment>
<keyword evidence="2" id="KW-1185">Reference proteome</keyword>
<accession>A0A7Z0AD67</accession>
<sequence length="68" mass="7511">MTGTRGDAGRMTLAFTGPLWFWRGPAPFYFVTVPDAESAELHDISALVCRSKPQCAGRRHWTKATSPT</sequence>
<dbReference type="EMBL" id="JACBZP010000001">
    <property type="protein sequence ID" value="NYI67281.1"/>
    <property type="molecule type" value="Genomic_DNA"/>
</dbReference>
<reference evidence="1 2" key="1">
    <citation type="submission" date="2020-07" db="EMBL/GenBank/DDBJ databases">
        <title>Sequencing the genomes of 1000 actinobacteria strains.</title>
        <authorList>
            <person name="Klenk H.-P."/>
        </authorList>
    </citation>
    <scope>NUCLEOTIDE SEQUENCE [LARGE SCALE GENOMIC DNA]</scope>
    <source>
        <strain evidence="1 2">DSM 26341</strain>
    </source>
</reference>
<organism evidence="1 2">
    <name type="scientific">Spelaeicoccus albus</name>
    <dbReference type="NCBI Taxonomy" id="1280376"/>
    <lineage>
        <taxon>Bacteria</taxon>
        <taxon>Bacillati</taxon>
        <taxon>Actinomycetota</taxon>
        <taxon>Actinomycetes</taxon>
        <taxon>Micrococcales</taxon>
        <taxon>Brevibacteriaceae</taxon>
        <taxon>Spelaeicoccus</taxon>
    </lineage>
</organism>
<protein>
    <submittedName>
        <fullName evidence="1">Uncharacterized protein</fullName>
    </submittedName>
</protein>
<dbReference type="RefSeq" id="WP_237249049.1">
    <property type="nucleotide sequence ID" value="NZ_JACBZP010000001.1"/>
</dbReference>
<evidence type="ECO:0000313" key="1">
    <source>
        <dbReference type="EMBL" id="NYI67281.1"/>
    </source>
</evidence>
<dbReference type="AlphaFoldDB" id="A0A7Z0AD67"/>
<evidence type="ECO:0000313" key="2">
    <source>
        <dbReference type="Proteomes" id="UP000539111"/>
    </source>
</evidence>
<proteinExistence type="predicted"/>
<dbReference type="Proteomes" id="UP000539111">
    <property type="component" value="Unassembled WGS sequence"/>
</dbReference>
<name>A0A7Z0AD67_9MICO</name>